<evidence type="ECO:0000256" key="1">
    <source>
        <dbReference type="SAM" id="MobiDB-lite"/>
    </source>
</evidence>
<dbReference type="EMBL" id="VOIH02000011">
    <property type="protein sequence ID" value="KAF3432860.1"/>
    <property type="molecule type" value="Genomic_DNA"/>
</dbReference>
<feature type="compositionally biased region" description="Polar residues" evidence="1">
    <location>
        <begin position="195"/>
        <end position="211"/>
    </location>
</feature>
<reference evidence="2" key="1">
    <citation type="submission" date="2020-03" db="EMBL/GenBank/DDBJ databases">
        <title>A high-quality chromosome-level genome assembly of a woody plant with both climbing and erect habits, Rhamnella rubrinervis.</title>
        <authorList>
            <person name="Lu Z."/>
            <person name="Yang Y."/>
            <person name="Zhu X."/>
            <person name="Sun Y."/>
        </authorList>
    </citation>
    <scope>NUCLEOTIDE SEQUENCE</scope>
    <source>
        <strain evidence="2">BYM</strain>
        <tissue evidence="2">Leaf</tissue>
    </source>
</reference>
<feature type="region of interest" description="Disordered" evidence="1">
    <location>
        <begin position="68"/>
        <end position="88"/>
    </location>
</feature>
<dbReference type="Proteomes" id="UP000796880">
    <property type="component" value="Unassembled WGS sequence"/>
</dbReference>
<feature type="compositionally biased region" description="Basic and acidic residues" evidence="1">
    <location>
        <begin position="264"/>
        <end position="285"/>
    </location>
</feature>
<feature type="compositionally biased region" description="Basic residues" evidence="1">
    <location>
        <begin position="254"/>
        <end position="263"/>
    </location>
</feature>
<organism evidence="2 3">
    <name type="scientific">Rhamnella rubrinervis</name>
    <dbReference type="NCBI Taxonomy" id="2594499"/>
    <lineage>
        <taxon>Eukaryota</taxon>
        <taxon>Viridiplantae</taxon>
        <taxon>Streptophyta</taxon>
        <taxon>Embryophyta</taxon>
        <taxon>Tracheophyta</taxon>
        <taxon>Spermatophyta</taxon>
        <taxon>Magnoliopsida</taxon>
        <taxon>eudicotyledons</taxon>
        <taxon>Gunneridae</taxon>
        <taxon>Pentapetalae</taxon>
        <taxon>rosids</taxon>
        <taxon>fabids</taxon>
        <taxon>Rosales</taxon>
        <taxon>Rhamnaceae</taxon>
        <taxon>rhamnoid group</taxon>
        <taxon>Rhamneae</taxon>
        <taxon>Rhamnella</taxon>
    </lineage>
</organism>
<dbReference type="AlphaFoldDB" id="A0A8K0DKV4"/>
<feature type="region of interest" description="Disordered" evidence="1">
    <location>
        <begin position="149"/>
        <end position="285"/>
    </location>
</feature>
<proteinExistence type="predicted"/>
<evidence type="ECO:0000313" key="3">
    <source>
        <dbReference type="Proteomes" id="UP000796880"/>
    </source>
</evidence>
<accession>A0A8K0DKV4</accession>
<keyword evidence="3" id="KW-1185">Reference proteome</keyword>
<feature type="compositionally biased region" description="Polar residues" evidence="1">
    <location>
        <begin position="172"/>
        <end position="186"/>
    </location>
</feature>
<sequence>MTSGNSLKWAIHDQNDEEDIDACGRNVPLSSTLKENGILSVIGETESDDDNIDPICELKRRLQEDKILLDTDSEDDESTKVSSDSEGESLHGFIVSSSDVSEDDGACSESECVKNLIKGCTWMYMPGNEVVDTLVKVVKIERHFAECGNPAIQQPPIPIPSADHSNFPGMSDSASKSQSESIQESPQLCLDGEPKTSTGVLTPDPTSNRSNLPGLATDTEVESLRSSQFPDGSSLKSDEDGSSLKSDEVDDLARRRRERKRERNRIWKKEREDEKKREAEKAEKAAKYHRWLLRKTYPDWMLRKMYPKNPDYNHQD</sequence>
<evidence type="ECO:0000313" key="2">
    <source>
        <dbReference type="EMBL" id="KAF3432860.1"/>
    </source>
</evidence>
<comment type="caution">
    <text evidence="2">The sequence shown here is derived from an EMBL/GenBank/DDBJ whole genome shotgun (WGS) entry which is preliminary data.</text>
</comment>
<gene>
    <name evidence="2" type="ORF">FNV43_RR23962</name>
</gene>
<feature type="compositionally biased region" description="Polar residues" evidence="1">
    <location>
        <begin position="224"/>
        <end position="235"/>
    </location>
</feature>
<name>A0A8K0DKV4_9ROSA</name>
<protein>
    <submittedName>
        <fullName evidence="2">Uncharacterized protein</fullName>
    </submittedName>
</protein>